<comment type="caution">
    <text evidence="2">The sequence shown here is derived from an EMBL/GenBank/DDBJ whole genome shotgun (WGS) entry which is preliminary data.</text>
</comment>
<keyword evidence="1" id="KW-1133">Transmembrane helix</keyword>
<sequence>MLINQLFDFINQLIFVFISIEIQLLYISIAFGFTQSSFLQESIINRSFAPMSNIFLKKSTYPSEQQLETATPSLPQTFQITSLDSYINAHIIIIKFLLLNNINKIYRPKGIALFFMENMHTKSFHLNTVIKGEYIKFQIPVLIQLLENVTQNQRCNRSKQTLFNLQSLIHPRRNSYSRTKNL</sequence>
<dbReference type="EMBL" id="CAJJDN010000011">
    <property type="protein sequence ID" value="CAD8057965.1"/>
    <property type="molecule type" value="Genomic_DNA"/>
</dbReference>
<proteinExistence type="predicted"/>
<dbReference type="AlphaFoldDB" id="A0A8S1KVQ6"/>
<accession>A0A8S1KVQ6</accession>
<gene>
    <name evidence="2" type="ORF">PSON_ATCC_30995.1.T0110481</name>
</gene>
<evidence type="ECO:0000256" key="1">
    <source>
        <dbReference type="SAM" id="Phobius"/>
    </source>
</evidence>
<protein>
    <recommendedName>
        <fullName evidence="4">Transmembrane protein</fullName>
    </recommendedName>
</protein>
<name>A0A8S1KVQ6_9CILI</name>
<keyword evidence="3" id="KW-1185">Reference proteome</keyword>
<evidence type="ECO:0000313" key="2">
    <source>
        <dbReference type="EMBL" id="CAD8057965.1"/>
    </source>
</evidence>
<reference evidence="2" key="1">
    <citation type="submission" date="2021-01" db="EMBL/GenBank/DDBJ databases">
        <authorList>
            <consortium name="Genoscope - CEA"/>
            <person name="William W."/>
        </authorList>
    </citation>
    <scope>NUCLEOTIDE SEQUENCE</scope>
</reference>
<organism evidence="2 3">
    <name type="scientific">Paramecium sonneborni</name>
    <dbReference type="NCBI Taxonomy" id="65129"/>
    <lineage>
        <taxon>Eukaryota</taxon>
        <taxon>Sar</taxon>
        <taxon>Alveolata</taxon>
        <taxon>Ciliophora</taxon>
        <taxon>Intramacronucleata</taxon>
        <taxon>Oligohymenophorea</taxon>
        <taxon>Peniculida</taxon>
        <taxon>Parameciidae</taxon>
        <taxon>Paramecium</taxon>
    </lineage>
</organism>
<evidence type="ECO:0008006" key="4">
    <source>
        <dbReference type="Google" id="ProtNLM"/>
    </source>
</evidence>
<dbReference type="Proteomes" id="UP000692954">
    <property type="component" value="Unassembled WGS sequence"/>
</dbReference>
<keyword evidence="1" id="KW-0812">Transmembrane</keyword>
<keyword evidence="1" id="KW-0472">Membrane</keyword>
<feature type="transmembrane region" description="Helical" evidence="1">
    <location>
        <begin position="12"/>
        <end position="33"/>
    </location>
</feature>
<evidence type="ECO:0000313" key="3">
    <source>
        <dbReference type="Proteomes" id="UP000692954"/>
    </source>
</evidence>